<organism evidence="1 2">
    <name type="scientific">Schizophyllum amplum</name>
    <dbReference type="NCBI Taxonomy" id="97359"/>
    <lineage>
        <taxon>Eukaryota</taxon>
        <taxon>Fungi</taxon>
        <taxon>Dikarya</taxon>
        <taxon>Basidiomycota</taxon>
        <taxon>Agaricomycotina</taxon>
        <taxon>Agaricomycetes</taxon>
        <taxon>Agaricomycetidae</taxon>
        <taxon>Agaricales</taxon>
        <taxon>Schizophyllaceae</taxon>
        <taxon>Schizophyllum</taxon>
    </lineage>
</organism>
<accession>A0A550CVU9</accession>
<dbReference type="EMBL" id="VDMD01000001">
    <property type="protein sequence ID" value="TRM68905.1"/>
    <property type="molecule type" value="Genomic_DNA"/>
</dbReference>
<comment type="caution">
    <text evidence="1">The sequence shown here is derived from an EMBL/GenBank/DDBJ whole genome shotgun (WGS) entry which is preliminary data.</text>
</comment>
<protein>
    <submittedName>
        <fullName evidence="1">Uncharacterized protein</fullName>
    </submittedName>
</protein>
<dbReference type="Proteomes" id="UP000320762">
    <property type="component" value="Unassembled WGS sequence"/>
</dbReference>
<proteinExistence type="predicted"/>
<dbReference type="AlphaFoldDB" id="A0A550CVU9"/>
<sequence>MRPTLRNTLDKVTNSRPAFHACRRALADAPAPAKNDVGISYRAATCVLHHPAHAIFASGPRLGPHHTHPCPPSS</sequence>
<evidence type="ECO:0000313" key="2">
    <source>
        <dbReference type="Proteomes" id="UP000320762"/>
    </source>
</evidence>
<gene>
    <name evidence="1" type="ORF">BD626DRAFT_562728</name>
</gene>
<name>A0A550CVU9_9AGAR</name>
<keyword evidence="2" id="KW-1185">Reference proteome</keyword>
<evidence type="ECO:0000313" key="1">
    <source>
        <dbReference type="EMBL" id="TRM68905.1"/>
    </source>
</evidence>
<reference evidence="1 2" key="1">
    <citation type="journal article" date="2019" name="New Phytol.">
        <title>Comparative genomics reveals unique wood-decay strategies and fruiting body development in the Schizophyllaceae.</title>
        <authorList>
            <person name="Almasi E."/>
            <person name="Sahu N."/>
            <person name="Krizsan K."/>
            <person name="Balint B."/>
            <person name="Kovacs G.M."/>
            <person name="Kiss B."/>
            <person name="Cseklye J."/>
            <person name="Drula E."/>
            <person name="Henrissat B."/>
            <person name="Nagy I."/>
            <person name="Chovatia M."/>
            <person name="Adam C."/>
            <person name="LaButti K."/>
            <person name="Lipzen A."/>
            <person name="Riley R."/>
            <person name="Grigoriev I.V."/>
            <person name="Nagy L.G."/>
        </authorList>
    </citation>
    <scope>NUCLEOTIDE SEQUENCE [LARGE SCALE GENOMIC DNA]</scope>
    <source>
        <strain evidence="1 2">NL-1724</strain>
    </source>
</reference>